<dbReference type="PANTHER" id="PTHR23088">
    <property type="entry name" value="NITRILASE-RELATED"/>
    <property type="match status" value="1"/>
</dbReference>
<dbReference type="Proteomes" id="UP000010729">
    <property type="component" value="Unassembled WGS sequence"/>
</dbReference>
<dbReference type="PROSITE" id="PS50263">
    <property type="entry name" value="CN_HYDROLASE"/>
    <property type="match status" value="1"/>
</dbReference>
<dbReference type="PANTHER" id="PTHR23088:SF27">
    <property type="entry name" value="DEAMINATED GLUTATHIONE AMIDASE"/>
    <property type="match status" value="1"/>
</dbReference>
<dbReference type="Gene3D" id="3.60.110.10">
    <property type="entry name" value="Carbon-nitrogen hydrolase"/>
    <property type="match status" value="1"/>
</dbReference>
<dbReference type="RefSeq" id="WP_005266377.1">
    <property type="nucleotide sequence ID" value="NZ_ANPE02000036.1"/>
</dbReference>
<dbReference type="Pfam" id="PF00795">
    <property type="entry name" value="CN_hydrolase"/>
    <property type="match status" value="1"/>
</dbReference>
<comment type="caution">
    <text evidence="3">The sequence shown here is derived from an EMBL/GenBank/DDBJ whole genome shotgun (WGS) entry which is preliminary data.</text>
</comment>
<reference evidence="3 4" key="1">
    <citation type="journal article" date="2013" name="Genome Announc.">
        <title>Draft Genome Sequence of Arthrobacter crystallopoietes Strain BAB-32, Revealing Genes for Bioremediation.</title>
        <authorList>
            <person name="Joshi M.N."/>
            <person name="Pandit A.S."/>
            <person name="Sharma A."/>
            <person name="Pandya R.V."/>
            <person name="Desai S.M."/>
            <person name="Saxena A.K."/>
            <person name="Bagatharia S.B."/>
        </authorList>
    </citation>
    <scope>NUCLEOTIDE SEQUENCE [LARGE SCALE GENOMIC DNA]</scope>
    <source>
        <strain evidence="3 4">BAB-32</strain>
    </source>
</reference>
<dbReference type="GO" id="GO:0016787">
    <property type="term" value="F:hydrolase activity"/>
    <property type="evidence" value="ECO:0007669"/>
    <property type="project" value="UniProtKB-KW"/>
</dbReference>
<evidence type="ECO:0000259" key="2">
    <source>
        <dbReference type="PROSITE" id="PS50263"/>
    </source>
</evidence>
<evidence type="ECO:0000313" key="3">
    <source>
        <dbReference type="EMBL" id="EMY36081.1"/>
    </source>
</evidence>
<keyword evidence="3" id="KW-0378">Hydrolase</keyword>
<dbReference type="OrthoDB" id="9811121at2"/>
<dbReference type="PROSITE" id="PS01227">
    <property type="entry name" value="UPF0012"/>
    <property type="match status" value="1"/>
</dbReference>
<dbReference type="InterPro" id="IPR036526">
    <property type="entry name" value="C-N_Hydrolase_sf"/>
</dbReference>
<dbReference type="EMBL" id="ANPE02000036">
    <property type="protein sequence ID" value="EMY36081.1"/>
    <property type="molecule type" value="Genomic_DNA"/>
</dbReference>
<name>N1V0A2_9MICC</name>
<gene>
    <name evidence="3" type="ORF">D477_000989</name>
</gene>
<sequence length="268" mass="29237">MKVSVGQFDPSGDVSRNLSVMRSLAEEAKAAGAGLILFPEESMFTIGKVEGELAAAVDQNWSTFVQQLSFIAAQTGIALVAGGYESSGEARPYNTLVIVDETGRIVDTYRKLHLYDAFSYQESQRIKAGDGGLKLFDLGGLRVGVMTCYDLRFPEMARGLADQGADLICVAAAWFKGDHKIDHWETLLKARAIENTCWVAAAGTSSSHTVGHSAVLDPMGVVQDYLNDEPRGVVTVDVTRRRIDEVREFLPVLRNRRLASTVEVVEAH</sequence>
<feature type="domain" description="CN hydrolase" evidence="2">
    <location>
        <begin position="1"/>
        <end position="240"/>
    </location>
</feature>
<dbReference type="CDD" id="cd07581">
    <property type="entry name" value="nitrilase_3"/>
    <property type="match status" value="1"/>
</dbReference>
<protein>
    <submittedName>
        <fullName evidence="3">Carbon-nitrogen family hydrolase</fullName>
    </submittedName>
</protein>
<dbReference type="InterPro" id="IPR001110">
    <property type="entry name" value="UPF0012_CS"/>
</dbReference>
<keyword evidence="4" id="KW-1185">Reference proteome</keyword>
<evidence type="ECO:0000256" key="1">
    <source>
        <dbReference type="ARBA" id="ARBA00010613"/>
    </source>
</evidence>
<accession>N1V0A2</accession>
<organism evidence="3 4">
    <name type="scientific">Arthrobacter crystallopoietes BAB-32</name>
    <dbReference type="NCBI Taxonomy" id="1246476"/>
    <lineage>
        <taxon>Bacteria</taxon>
        <taxon>Bacillati</taxon>
        <taxon>Actinomycetota</taxon>
        <taxon>Actinomycetes</taxon>
        <taxon>Micrococcales</taxon>
        <taxon>Micrococcaceae</taxon>
        <taxon>Crystallibacter</taxon>
    </lineage>
</organism>
<dbReference type="InterPro" id="IPR003010">
    <property type="entry name" value="C-N_Hydrolase"/>
</dbReference>
<comment type="similarity">
    <text evidence="1">Belongs to the carbon-nitrogen hydrolase superfamily. NIT1/NIT2 family.</text>
</comment>
<evidence type="ECO:0000313" key="4">
    <source>
        <dbReference type="Proteomes" id="UP000010729"/>
    </source>
</evidence>
<proteinExistence type="inferred from homology"/>
<dbReference type="AlphaFoldDB" id="N1V0A2"/>
<dbReference type="SUPFAM" id="SSF56317">
    <property type="entry name" value="Carbon-nitrogen hydrolase"/>
    <property type="match status" value="1"/>
</dbReference>